<dbReference type="Pfam" id="PF01052">
    <property type="entry name" value="FliMN_C"/>
    <property type="match status" value="1"/>
</dbReference>
<name>A0A4U1BM74_9GAMM</name>
<keyword evidence="3" id="KW-1185">Reference proteome</keyword>
<feature type="domain" description="Flagellar motor switch protein FliN-like C-terminal" evidence="1">
    <location>
        <begin position="213"/>
        <end position="278"/>
    </location>
</feature>
<dbReference type="InterPro" id="IPR001543">
    <property type="entry name" value="FliN-like_C"/>
</dbReference>
<dbReference type="EMBL" id="SWCJ01000008">
    <property type="protein sequence ID" value="TKB54567.1"/>
    <property type="molecule type" value="Genomic_DNA"/>
</dbReference>
<dbReference type="InterPro" id="IPR036429">
    <property type="entry name" value="SpoA-like_sf"/>
</dbReference>
<dbReference type="Proteomes" id="UP000305675">
    <property type="component" value="Unassembled WGS sequence"/>
</dbReference>
<sequence>MKTTAKATLLRSAEKQTVRPVVLVQEKLARTRLVRQIEQGRSRMLDAIRLIFKPLMRQGQATPVSISLQESPEIDTQGAGYFVLTAGRTPLAWLAIDRCTLDQLASSYYGGVNARLMTPLRSVSQSELRLANRIITSALETLPKTNLNFDLTEIENLPNLSSVVSPLQWRFEWPRTHPFEPISLFLSDALLGSLAEQPSQYQPDPNLKHKMQQRLTQIPVKAKVELARQSVPVNVLDALRPGEILPVNMHARCPVTIGGRTQFYASVHGHDGKLVAKLNHDTHKPEE</sequence>
<evidence type="ECO:0000313" key="2">
    <source>
        <dbReference type="EMBL" id="TKB54567.1"/>
    </source>
</evidence>
<reference evidence="2 3" key="1">
    <citation type="submission" date="2019-04" db="EMBL/GenBank/DDBJ databases">
        <authorList>
            <person name="Hwang J.C."/>
        </authorList>
    </citation>
    <scope>NUCLEOTIDE SEQUENCE [LARGE SCALE GENOMIC DNA]</scope>
    <source>
        <strain evidence="2 3">IMCC35002</strain>
    </source>
</reference>
<organism evidence="2 3">
    <name type="scientific">Ferrimonas aestuarii</name>
    <dbReference type="NCBI Taxonomy" id="2569539"/>
    <lineage>
        <taxon>Bacteria</taxon>
        <taxon>Pseudomonadati</taxon>
        <taxon>Pseudomonadota</taxon>
        <taxon>Gammaproteobacteria</taxon>
        <taxon>Alteromonadales</taxon>
        <taxon>Ferrimonadaceae</taxon>
        <taxon>Ferrimonas</taxon>
    </lineage>
</organism>
<dbReference type="OrthoDB" id="6396584at2"/>
<proteinExistence type="predicted"/>
<dbReference type="Gene3D" id="2.30.330.10">
    <property type="entry name" value="SpoA-like"/>
    <property type="match status" value="1"/>
</dbReference>
<dbReference type="SUPFAM" id="SSF101801">
    <property type="entry name" value="Surface presentation of antigens (SPOA)"/>
    <property type="match status" value="1"/>
</dbReference>
<evidence type="ECO:0000313" key="3">
    <source>
        <dbReference type="Proteomes" id="UP000305675"/>
    </source>
</evidence>
<dbReference type="AlphaFoldDB" id="A0A4U1BM74"/>
<evidence type="ECO:0000259" key="1">
    <source>
        <dbReference type="Pfam" id="PF01052"/>
    </source>
</evidence>
<comment type="caution">
    <text evidence="2">The sequence shown here is derived from an EMBL/GenBank/DDBJ whole genome shotgun (WGS) entry which is preliminary data.</text>
</comment>
<gene>
    <name evidence="2" type="ORF">FCL42_12200</name>
</gene>
<accession>A0A4U1BM74</accession>
<protein>
    <recommendedName>
        <fullName evidence="1">Flagellar motor switch protein FliN-like C-terminal domain-containing protein</fullName>
    </recommendedName>
</protein>